<sequence>MEGDVSGIYSLFGPGVIYSHNTLQNFVDYFVRIDFNKCKDSIPFITQATKQKQNADIDQLSDLDESRSFLLENFEKFLSPSRYNQIPLRIIREEPTIPDLSVRIAETFLFPSLELMAENNAKCAEESIHTLSNFFKVNKWNGECDISDISHRIVKLLSSIFTKSKQLNISEESTKELIDLWISFFDSHGIIEDLLFFTIAWIRRGESIKDINIDDILQSIKKSIIYPTIASSSILSYNDSNSAMTSGNQSNSSFLNSNQNFLNPSSADQAAPTPVHLFPTPIFQTIYNSNNNNINNDINNTSSENILSNSNTQNLFNNNSSVTGYSFGFPCGGVSPEGVQLYIGKLIDQKSPNSSNAFENIQRRAAALYGFLFVADPRFGLAKFGTGKNGTVFSSLELQDPEFAGKVPQSLAISNDKLLIRYFNNSSTSSNTDESTESSLSSIEVLDLISFKKIGFILNDGTFSKNDKKIERGSTDENEEERKFIPTGPFTAMFDKVYFVEKSNLFIYEFTEEKILRFIKTVPLISEDKTDFSTAQNLISLVTNGHFLSIFYPQKLFERNFVSVREFNIETGLLVIDKQIPLLLSNCICLDHVSFSLFDLPDYEIPILYNCQPNILSFHDFPFPSEMTGIAPLDILNTLPSLLSSRLSNQVYSLKSKYVLMSAKYIYKTLNIALNTDGCIEFLTPLIKLLYLHLFQFRDAKLPSVDLIHKIIQCEFVCRKDKVFFIRSLFFSSYYPMNNLEHLHTILDLIEPSMFIEATQVFDIFQLNHLKSILNARDNKFIDYAVNHYNHQSYSFIQILIVSISTYAFRDHCIQSSYILPIFQSLKPVNSHLFLSAIATMLPLLQKALSDPLAFVSSLTTVELFLKEMHSMIPPNALKDYAIFHSSVSSEQPFDVATVIDETPHPYQNNMEYVHHYDFPLAIEITVTFDPKTISETNCDYLQIFLDRDCNKKLTDKLSGRFSRWKDKIVTNSKHLAFKFHSDASVNEWGYKATISAKLFSRNNFTSPDPAYDVFRTFFDILLKMMKICDAATMYIPNNCFSFDDYSPLNISDISEYLSNILQKLGIKYYNDKYDTGSGINLLLSNGNNKKNKIYDEIDEFAIEDINETEDNIEKKKQLQEHIYEMNCQLLVRFINNKFGIAINDNYQFTSLQLNLINYLLFNSNKEEEGIKNSQIQDFIQISIESPFSVSSFNSKSLPDHFSNLANLMLFYIPQGIPDSELDFLYKSLKGTKAAEKFVKDSLAFAESSFKSPELSLASVCYAANKASLAFQLLQNPDFSSFRDNWFDCLRALSKIKTTPNSTMTPTSLDSILDFGCMFGNAFDDVNDFIERHLELLNETEINDPTVDIPIVILILRRILLIDSTTINNNIIVSLILRAMQFCLPYIIPFINEIIDKFSVHLDNNKIHIEILMKILQGIGEGYKTIAKMTEPDSICFDYGVSFSCLKAECIRKMITDISIFTDIMKKGTTEIKLASLLILSSRCFQLRPSHHVYVNDLDVEATVSSIDPFRYVLKMATGDEISVPAYDFTRICPLKSPFTRILPDEFKSCSIELAKTVISELDGSNKLIALNALNELLPYAEVDFASLFNQLLSSFCNSQSQKDKSDKESPCFVRYNPMIEMLPANQVAYICSQSLTVYKFTMQSMQGQFGFCDKGNTSPSSAILFNCNEKCVNYHDIAIAENETIYSIIIGYLTDGMRIFLIVNKQLKLTDIYLPPSQSLFPVVITNTNTEVIFDCSPVIELPMFNNQLSTVGYSPSHIFFNDRVISIDSICSPIVCKYDDPISFDLYPSVSSKLPFYFIEFALSPEMTSVSLRSPIHRSFSFYKYNTPNVTPNDTFGLFINFKENYCFVTLNEAIQKESITEIPKSDWIITFHAKTLETVFVNIGQLPFMFDVDSFIEFLSEKEHRSILEFNNLEHINSSSSQKTEINIITPLQKPFVSTETSNLNLFSNNQPKFIKTSFVRPCLINTSEKGSFYHGKIGYGRLNEANSTVDLIVSCDGSFTISNIKSLPSNSCVSLIDETSASVEEFQQIFQHFVSTIPITFCLNLSPFTIEKKGEIQNTNNLISSELTFESLNGKTDFFFGNRKELYFESMSRSQQFSIMSTCLLKIIQEFGLNSALERINISSSFDDFFVDLITNIDCDDFEPFLNLDKISYKPILDIIFDSIEKETSAIFDKLCQRALLPFQIEIQDFADTTIYPLNIISHSNDSSATNRITINNAEAILFIPVDTKFISKPHKFQDNHGNLFVISKYTTSSASFLSKSGEEDSTSRSIYSYNCCGGAYISPIFIMKGDTVTFDALQNDELILGNVIPINFSKPQTKALNFRYSIQFISQLIEYVKNHRNNSEIVKKTFNLILKPLWMLYMKNTERLFPQLQAKWFSVLFDGFYMTCDMKRELKESSNFDVLIKDQPNILTGIVCLLTLFVRFNEKDNYLAMRSVAHILEFALDSPRNTYAVQVFRQFSAEMQSPFRSTLPFPSCETAFTPLLTSLALRALGMSRLPSQAKIITQNEKNELPNSIVCTFEGASKIAFVKISPLTKITLTVNKSEIKPDCLINGDSASIKITRSQSENSRKIAFMLIPIYPERRPNSNDVNTLHHFNRRLREDWNESNESLARCIIQRPLKEGSFYSFAFYPDEIYKILFPNIEPEVARYRLSLLYLMYEKLDEDQVPYLGPIRLDKANLNGKKSKETFGGKNGLLIDDDLAEILEPKRILPERKLSPISVNLPMKDAKFSDFFFQLAQIIETAPLDSLTTLGNLLKPPGESESRAVDAVLSKLTDDMFKDGLPLNDQNSSEKFRAYQAFGCLMASLANSGNGTIPVVLRKEVIMYAFGNSDMMNNSNSSDELTVNIEPMRMQMIAIRSGVLKIEMTCPSIRRFASPIAAQTLLLLPTSPIQFVERIGSENVKFFTEDMFLLPYLRRILSQNFVVDKITPPIVSFVDSIEITYSKENNTINLPSTDLWIQCFVQRIQQTRDQVNC</sequence>
<dbReference type="InterPro" id="IPR040099">
    <property type="entry name" value="ZZEF1"/>
</dbReference>
<keyword evidence="4" id="KW-1185">Reference proteome</keyword>
<accession>A0ABR2JL32</accession>
<dbReference type="EMBL" id="JAPFFF010000011">
    <property type="protein sequence ID" value="KAK8878623.1"/>
    <property type="molecule type" value="Genomic_DNA"/>
</dbReference>
<comment type="caution">
    <text evidence="3">The sequence shown here is derived from an EMBL/GenBank/DDBJ whole genome shotgun (WGS) entry which is preliminary data.</text>
</comment>
<dbReference type="Gene3D" id="2.60.120.290">
    <property type="entry name" value="Spermadhesin, CUB domain"/>
    <property type="match status" value="1"/>
</dbReference>
<dbReference type="PANTHER" id="PTHR22772:SF4">
    <property type="entry name" value="ZINC FINGER ZZ-TYPE AND EF-HAND DOMAIN-CONTAINING PROTEIN 1"/>
    <property type="match status" value="1"/>
</dbReference>
<name>A0ABR2JL32_9EUKA</name>
<dbReference type="Proteomes" id="UP001470230">
    <property type="component" value="Unassembled WGS sequence"/>
</dbReference>
<keyword evidence="1" id="KW-1015">Disulfide bond</keyword>
<dbReference type="PANTHER" id="PTHR22772">
    <property type="entry name" value="NOVEL ZZ TYPE ZINC FINGER DOMAIN CONTAINING PROTEIN"/>
    <property type="match status" value="1"/>
</dbReference>
<gene>
    <name evidence="3" type="ORF">M9Y10_005403</name>
</gene>
<reference evidence="3 4" key="1">
    <citation type="submission" date="2024-04" db="EMBL/GenBank/DDBJ databases">
        <title>Tritrichomonas musculus Genome.</title>
        <authorList>
            <person name="Alves-Ferreira E."/>
            <person name="Grigg M."/>
            <person name="Lorenzi H."/>
            <person name="Galac M."/>
        </authorList>
    </citation>
    <scope>NUCLEOTIDE SEQUENCE [LARGE SCALE GENOMIC DNA]</scope>
    <source>
        <strain evidence="3 4">EAF2021</strain>
    </source>
</reference>
<evidence type="ECO:0000259" key="2">
    <source>
        <dbReference type="Pfam" id="PF00431"/>
    </source>
</evidence>
<dbReference type="InterPro" id="IPR035914">
    <property type="entry name" value="Sperma_CUB_dom_sf"/>
</dbReference>
<evidence type="ECO:0000313" key="4">
    <source>
        <dbReference type="Proteomes" id="UP001470230"/>
    </source>
</evidence>
<dbReference type="SUPFAM" id="SSF49854">
    <property type="entry name" value="Spermadhesin, CUB domain"/>
    <property type="match status" value="1"/>
</dbReference>
<dbReference type="Pfam" id="PF00431">
    <property type="entry name" value="CUB"/>
    <property type="match status" value="1"/>
</dbReference>
<feature type="domain" description="CUB" evidence="2">
    <location>
        <begin position="903"/>
        <end position="994"/>
    </location>
</feature>
<evidence type="ECO:0000256" key="1">
    <source>
        <dbReference type="ARBA" id="ARBA00023157"/>
    </source>
</evidence>
<dbReference type="InterPro" id="IPR000859">
    <property type="entry name" value="CUB_dom"/>
</dbReference>
<dbReference type="InterPro" id="IPR043136">
    <property type="entry name" value="B30.2/SPRY_sf"/>
</dbReference>
<dbReference type="Gene3D" id="2.60.120.920">
    <property type="match status" value="1"/>
</dbReference>
<organism evidence="3 4">
    <name type="scientific">Tritrichomonas musculus</name>
    <dbReference type="NCBI Taxonomy" id="1915356"/>
    <lineage>
        <taxon>Eukaryota</taxon>
        <taxon>Metamonada</taxon>
        <taxon>Parabasalia</taxon>
        <taxon>Tritrichomonadida</taxon>
        <taxon>Tritrichomonadidae</taxon>
        <taxon>Tritrichomonas</taxon>
    </lineage>
</organism>
<evidence type="ECO:0000313" key="3">
    <source>
        <dbReference type="EMBL" id="KAK8878623.1"/>
    </source>
</evidence>
<protein>
    <recommendedName>
        <fullName evidence="2">CUB domain-containing protein</fullName>
    </recommendedName>
</protein>
<proteinExistence type="predicted"/>